<dbReference type="InterPro" id="IPR002645">
    <property type="entry name" value="STAS_dom"/>
</dbReference>
<gene>
    <name evidence="2" type="ORF">DXX93_08365</name>
</gene>
<dbReference type="CDD" id="cd07043">
    <property type="entry name" value="STAS_anti-anti-sigma_factors"/>
    <property type="match status" value="1"/>
</dbReference>
<dbReference type="InterPro" id="IPR036513">
    <property type="entry name" value="STAS_dom_sf"/>
</dbReference>
<dbReference type="EMBL" id="QUOU01000001">
    <property type="protein sequence ID" value="REL26586.1"/>
    <property type="molecule type" value="Genomic_DNA"/>
</dbReference>
<reference evidence="2 3" key="1">
    <citation type="submission" date="2018-08" db="EMBL/GenBank/DDBJ databases">
        <title>Thalassotalea euphylliae genome.</title>
        <authorList>
            <person name="Summers S."/>
            <person name="Rice S.A."/>
            <person name="Freckelton M.L."/>
            <person name="Nedved B.T."/>
            <person name="Hadfield M.G."/>
        </authorList>
    </citation>
    <scope>NUCLEOTIDE SEQUENCE [LARGE SCALE GENOMIC DNA]</scope>
    <source>
        <strain evidence="2 3">H1</strain>
    </source>
</reference>
<dbReference type="PANTHER" id="PTHR33495">
    <property type="entry name" value="ANTI-SIGMA FACTOR ANTAGONIST TM_1081-RELATED-RELATED"/>
    <property type="match status" value="1"/>
</dbReference>
<dbReference type="AlphaFoldDB" id="A0A3E0TPT1"/>
<dbReference type="GO" id="GO:0043856">
    <property type="term" value="F:anti-sigma factor antagonist activity"/>
    <property type="evidence" value="ECO:0007669"/>
    <property type="project" value="TreeGrafter"/>
</dbReference>
<dbReference type="Proteomes" id="UP000256478">
    <property type="component" value="Unassembled WGS sequence"/>
</dbReference>
<evidence type="ECO:0000259" key="1">
    <source>
        <dbReference type="PROSITE" id="PS50801"/>
    </source>
</evidence>
<dbReference type="PANTHER" id="PTHR33495:SF15">
    <property type="entry name" value="STAS DOMAIN-CONTAINING PROTEIN"/>
    <property type="match status" value="1"/>
</dbReference>
<proteinExistence type="predicted"/>
<evidence type="ECO:0000313" key="2">
    <source>
        <dbReference type="EMBL" id="REL26586.1"/>
    </source>
</evidence>
<evidence type="ECO:0000313" key="3">
    <source>
        <dbReference type="Proteomes" id="UP000256478"/>
    </source>
</evidence>
<sequence length="102" mass="11495">MSVKKHVSANSKEITISIDDRFDFSLHQLFRDSYIGEVTEGAVFTLDLSRTSYMDSSALGMILLLKDHAEKLSGKVIIKQPNESVAKILEIAQFHRLLTIEN</sequence>
<name>A0A3E0TPT1_9GAMM</name>
<accession>A0A3E0TPT1</accession>
<dbReference type="PROSITE" id="PS50801">
    <property type="entry name" value="STAS"/>
    <property type="match status" value="1"/>
</dbReference>
<dbReference type="SUPFAM" id="SSF52091">
    <property type="entry name" value="SpoIIaa-like"/>
    <property type="match status" value="1"/>
</dbReference>
<feature type="domain" description="STAS" evidence="1">
    <location>
        <begin position="16"/>
        <end position="102"/>
    </location>
</feature>
<organism evidence="2 3">
    <name type="scientific">Thalassotalea euphylliae</name>
    <dbReference type="NCBI Taxonomy" id="1655234"/>
    <lineage>
        <taxon>Bacteria</taxon>
        <taxon>Pseudomonadati</taxon>
        <taxon>Pseudomonadota</taxon>
        <taxon>Gammaproteobacteria</taxon>
        <taxon>Alteromonadales</taxon>
        <taxon>Colwelliaceae</taxon>
        <taxon>Thalassotalea</taxon>
    </lineage>
</organism>
<dbReference type="OrthoDB" id="278639at2"/>
<protein>
    <submittedName>
        <fullName evidence="2">Anti-sigma factor antagonist</fullName>
    </submittedName>
</protein>
<comment type="caution">
    <text evidence="2">The sequence shown here is derived from an EMBL/GenBank/DDBJ whole genome shotgun (WGS) entry which is preliminary data.</text>
</comment>
<dbReference type="Gene3D" id="3.30.750.24">
    <property type="entry name" value="STAS domain"/>
    <property type="match status" value="1"/>
</dbReference>
<dbReference type="RefSeq" id="WP_116007703.1">
    <property type="nucleotide sequence ID" value="NZ_QUOU01000001.1"/>
</dbReference>
<dbReference type="Pfam" id="PF01740">
    <property type="entry name" value="STAS"/>
    <property type="match status" value="1"/>
</dbReference>